<dbReference type="Gene3D" id="1.20.1640.10">
    <property type="entry name" value="Multidrug efflux transporter AcrB transmembrane domain"/>
    <property type="match status" value="2"/>
</dbReference>
<evidence type="ECO:0000313" key="9">
    <source>
        <dbReference type="EMBL" id="MXQ63162.1"/>
    </source>
</evidence>
<evidence type="ECO:0000259" key="8">
    <source>
        <dbReference type="PROSITE" id="PS50156"/>
    </source>
</evidence>
<feature type="transmembrane region" description="Helical" evidence="7">
    <location>
        <begin position="226"/>
        <end position="248"/>
    </location>
</feature>
<proteinExistence type="inferred from homology"/>
<keyword evidence="6 7" id="KW-0472">Membrane</keyword>
<evidence type="ECO:0000256" key="6">
    <source>
        <dbReference type="ARBA" id="ARBA00023136"/>
    </source>
</evidence>
<dbReference type="SUPFAM" id="SSF82866">
    <property type="entry name" value="Multidrug efflux transporter AcrB transmembrane domain"/>
    <property type="match status" value="2"/>
</dbReference>
<organism evidence="9 10">
    <name type="scientific">Actinomadura rayongensis</name>
    <dbReference type="NCBI Taxonomy" id="1429076"/>
    <lineage>
        <taxon>Bacteria</taxon>
        <taxon>Bacillati</taxon>
        <taxon>Actinomycetota</taxon>
        <taxon>Actinomycetes</taxon>
        <taxon>Streptosporangiales</taxon>
        <taxon>Thermomonosporaceae</taxon>
        <taxon>Actinomadura</taxon>
    </lineage>
</organism>
<dbReference type="AlphaFoldDB" id="A0A6I4W8X1"/>
<dbReference type="InterPro" id="IPR004869">
    <property type="entry name" value="MMPL_dom"/>
</dbReference>
<dbReference type="RefSeq" id="WP_161101360.1">
    <property type="nucleotide sequence ID" value="NZ_JBHLYI010000002.1"/>
</dbReference>
<dbReference type="PROSITE" id="PS50156">
    <property type="entry name" value="SSD"/>
    <property type="match status" value="1"/>
</dbReference>
<dbReference type="PANTHER" id="PTHR33406">
    <property type="entry name" value="MEMBRANE PROTEIN MJ1562-RELATED"/>
    <property type="match status" value="1"/>
</dbReference>
<dbReference type="EMBL" id="WUTW01000001">
    <property type="protein sequence ID" value="MXQ63162.1"/>
    <property type="molecule type" value="Genomic_DNA"/>
</dbReference>
<keyword evidence="5 7" id="KW-1133">Transmembrane helix</keyword>
<dbReference type="InterPro" id="IPR050545">
    <property type="entry name" value="Mycobact_MmpL"/>
</dbReference>
<dbReference type="PANTHER" id="PTHR33406:SF11">
    <property type="entry name" value="MEMBRANE PROTEIN SCO6666-RELATED"/>
    <property type="match status" value="1"/>
</dbReference>
<feature type="domain" description="SSD" evidence="8">
    <location>
        <begin position="180"/>
        <end position="325"/>
    </location>
</feature>
<feature type="transmembrane region" description="Helical" evidence="7">
    <location>
        <begin position="655"/>
        <end position="677"/>
    </location>
</feature>
<feature type="transmembrane region" description="Helical" evidence="7">
    <location>
        <begin position="361"/>
        <end position="381"/>
    </location>
</feature>
<dbReference type="GO" id="GO:0005886">
    <property type="term" value="C:plasma membrane"/>
    <property type="evidence" value="ECO:0007669"/>
    <property type="project" value="UniProtKB-SubCell"/>
</dbReference>
<evidence type="ECO:0000313" key="10">
    <source>
        <dbReference type="Proteomes" id="UP000431901"/>
    </source>
</evidence>
<gene>
    <name evidence="9" type="ORF">GQ466_03855</name>
</gene>
<feature type="transmembrane region" description="Helical" evidence="7">
    <location>
        <begin position="543"/>
        <end position="564"/>
    </location>
</feature>
<feature type="transmembrane region" description="Helical" evidence="7">
    <location>
        <begin position="629"/>
        <end position="649"/>
    </location>
</feature>
<comment type="subcellular location">
    <subcellularLocation>
        <location evidence="1">Cell membrane</location>
        <topology evidence="1">Multi-pass membrane protein</topology>
    </subcellularLocation>
</comment>
<feature type="transmembrane region" description="Helical" evidence="7">
    <location>
        <begin position="517"/>
        <end position="536"/>
    </location>
</feature>
<reference evidence="9 10" key="1">
    <citation type="submission" date="2019-12" db="EMBL/GenBank/DDBJ databases">
        <title>Nocardia macrotermitis sp. nov. and Nocardia aurantia sp. nov., isolated from the gut of the fungus growing-termite Macrotermes natalensis.</title>
        <authorList>
            <person name="Christine B."/>
            <person name="Rene B."/>
        </authorList>
    </citation>
    <scope>NUCLEOTIDE SEQUENCE [LARGE SCALE GENOMIC DNA]</scope>
    <source>
        <strain evidence="9 10">DSM 102126</strain>
    </source>
</reference>
<feature type="transmembrane region" description="Helical" evidence="7">
    <location>
        <begin position="202"/>
        <end position="220"/>
    </location>
</feature>
<evidence type="ECO:0000256" key="2">
    <source>
        <dbReference type="ARBA" id="ARBA00010157"/>
    </source>
</evidence>
<evidence type="ECO:0000256" key="1">
    <source>
        <dbReference type="ARBA" id="ARBA00004651"/>
    </source>
</evidence>
<keyword evidence="10" id="KW-1185">Reference proteome</keyword>
<keyword evidence="3" id="KW-1003">Cell membrane</keyword>
<evidence type="ECO:0000256" key="4">
    <source>
        <dbReference type="ARBA" id="ARBA00022692"/>
    </source>
</evidence>
<dbReference type="InterPro" id="IPR000731">
    <property type="entry name" value="SSD"/>
</dbReference>
<feature type="transmembrane region" description="Helical" evidence="7">
    <location>
        <begin position="274"/>
        <end position="297"/>
    </location>
</feature>
<evidence type="ECO:0000256" key="7">
    <source>
        <dbReference type="SAM" id="Phobius"/>
    </source>
</evidence>
<feature type="transmembrane region" description="Helical" evidence="7">
    <location>
        <begin position="176"/>
        <end position="195"/>
    </location>
</feature>
<protein>
    <submittedName>
        <fullName evidence="9">MMPL family transporter</fullName>
    </submittedName>
</protein>
<comment type="caution">
    <text evidence="9">The sequence shown here is derived from an EMBL/GenBank/DDBJ whole genome shotgun (WGS) entry which is preliminary data.</text>
</comment>
<dbReference type="Proteomes" id="UP000431901">
    <property type="component" value="Unassembled WGS sequence"/>
</dbReference>
<comment type="similarity">
    <text evidence="2">Belongs to the resistance-nodulation-cell division (RND) (TC 2.A.6) family. MmpL subfamily.</text>
</comment>
<name>A0A6I4W8X1_9ACTN</name>
<dbReference type="OrthoDB" id="7051771at2"/>
<evidence type="ECO:0000256" key="5">
    <source>
        <dbReference type="ARBA" id="ARBA00022989"/>
    </source>
</evidence>
<feature type="transmembrane region" description="Helical" evidence="7">
    <location>
        <begin position="584"/>
        <end position="608"/>
    </location>
</feature>
<evidence type="ECO:0000256" key="3">
    <source>
        <dbReference type="ARBA" id="ARBA00022475"/>
    </source>
</evidence>
<accession>A0A6I4W8X1</accession>
<feature type="transmembrane region" description="Helical" evidence="7">
    <location>
        <begin position="303"/>
        <end position="327"/>
    </location>
</feature>
<keyword evidence="4 7" id="KW-0812">Transmembrane</keyword>
<dbReference type="Pfam" id="PF03176">
    <property type="entry name" value="MMPL"/>
    <property type="match status" value="2"/>
</dbReference>
<sequence length="722" mass="75149">MSALARWCLRHRVLVVLLWVAALVGLGTASQLAGTKTNDSFSLPGTESTKAMNLLLRSMPAQSGASASVVWQADGDVRAPAVANHMKTALAGLARMDGVATMTSPYTRQGARQISADGHVAYASFTFTRQEQNLDKEAVQKFVDAARAARADGLRVEAGGNAVSAVERGSPGSSEIVGIVAAAVVLFIAFGSLMAMLLPIGIAIAGVGTGLMTVTLLTHVLDIGEIGPILGALIGLGVGIDYALFIVTRHRANLKAGMDVRASVVNAVETSGRAVLFAGGTVVIALLGLFVLGMSFLNGMAVASATTVVCTVLASVTLLPALLGLLGRRVLSRRERRRPAGHATGRGVWARWAGVVERRPVVLSVLAVALIAVLSLPVLSLRLGSSDAGNDPASSTTRKAYDMLADGFGPGFNGPLQLVAETPAPSDRTALEGLAAKLEGNAHVAAVNVLPARPGAALGIVQVVPKTSPQSKETADLIGHLRDHEIPAAERGTTLQVYVGGPTAIFDDFAEVITGKLPLFLGVIVALGFVLLLVAFRSVLVPLTAAVMNVIAAAASFGVVVAFFQYGWGSDPLGLGAAGPVEAFLPVIMLSILFGLSMDYQVFLVSRMHEEWVHTRDNRRAIAVGQAETGRVITAAATIMIAVFTAFAFGGQRVIGEFGIGLAAAVALDAFILRTVLVPAVMHLFGRANWWLPGWLDRILPRVSVEGPSGADEPERLQPIGA</sequence>